<dbReference type="EMBL" id="BKCJ010461125">
    <property type="protein sequence ID" value="GFA64560.1"/>
    <property type="molecule type" value="Genomic_DNA"/>
</dbReference>
<keyword evidence="1" id="KW-0808">Transferase</keyword>
<keyword evidence="1" id="KW-0548">Nucleotidyltransferase</keyword>
<protein>
    <submittedName>
        <fullName evidence="1">Reverse transcriptase domain-containing protein</fullName>
    </submittedName>
</protein>
<dbReference type="GO" id="GO:0003964">
    <property type="term" value="F:RNA-directed DNA polymerase activity"/>
    <property type="evidence" value="ECO:0007669"/>
    <property type="project" value="UniProtKB-KW"/>
</dbReference>
<dbReference type="InterPro" id="IPR043502">
    <property type="entry name" value="DNA/RNA_pol_sf"/>
</dbReference>
<accession>A0A699K009</accession>
<comment type="caution">
    <text evidence="1">The sequence shown here is derived from an EMBL/GenBank/DDBJ whole genome shotgun (WGS) entry which is preliminary data.</text>
</comment>
<reference evidence="1" key="1">
    <citation type="journal article" date="2019" name="Sci. Rep.">
        <title>Draft genome of Tanacetum cinerariifolium, the natural source of mosquito coil.</title>
        <authorList>
            <person name="Yamashiro T."/>
            <person name="Shiraishi A."/>
            <person name="Satake H."/>
            <person name="Nakayama K."/>
        </authorList>
    </citation>
    <scope>NUCLEOTIDE SEQUENCE</scope>
</reference>
<organism evidence="1">
    <name type="scientific">Tanacetum cinerariifolium</name>
    <name type="common">Dalmatian daisy</name>
    <name type="synonym">Chrysanthemum cinerariifolium</name>
    <dbReference type="NCBI Taxonomy" id="118510"/>
    <lineage>
        <taxon>Eukaryota</taxon>
        <taxon>Viridiplantae</taxon>
        <taxon>Streptophyta</taxon>
        <taxon>Embryophyta</taxon>
        <taxon>Tracheophyta</taxon>
        <taxon>Spermatophyta</taxon>
        <taxon>Magnoliopsida</taxon>
        <taxon>eudicotyledons</taxon>
        <taxon>Gunneridae</taxon>
        <taxon>Pentapetalae</taxon>
        <taxon>asterids</taxon>
        <taxon>campanulids</taxon>
        <taxon>Asterales</taxon>
        <taxon>Asteraceae</taxon>
        <taxon>Asteroideae</taxon>
        <taxon>Anthemideae</taxon>
        <taxon>Anthemidinae</taxon>
        <taxon>Tanacetum</taxon>
    </lineage>
</organism>
<dbReference type="AlphaFoldDB" id="A0A699K009"/>
<proteinExistence type="predicted"/>
<feature type="non-terminal residue" evidence="1">
    <location>
        <position position="1"/>
    </location>
</feature>
<sequence length="107" mass="12139">VSGLEAQPFKVTRAAEERIIVAIHLEYPEQKIAIGSTLTEEGRTELCSLLGCNLDIFDWKPAYMTAEHRLNVREGCPPVRQKKRRQAPERNKAIQKEVERLVDAGII</sequence>
<gene>
    <name evidence="1" type="ORF">Tci_636532</name>
</gene>
<evidence type="ECO:0000313" key="1">
    <source>
        <dbReference type="EMBL" id="GFA64560.1"/>
    </source>
</evidence>
<dbReference type="Gene3D" id="3.10.10.10">
    <property type="entry name" value="HIV Type 1 Reverse Transcriptase, subunit A, domain 1"/>
    <property type="match status" value="1"/>
</dbReference>
<keyword evidence="1" id="KW-0695">RNA-directed DNA polymerase</keyword>
<name>A0A699K009_TANCI</name>
<dbReference type="SUPFAM" id="SSF56672">
    <property type="entry name" value="DNA/RNA polymerases"/>
    <property type="match status" value="1"/>
</dbReference>
<feature type="non-terminal residue" evidence="1">
    <location>
        <position position="107"/>
    </location>
</feature>